<evidence type="ECO:0000256" key="1">
    <source>
        <dbReference type="ARBA" id="ARBA00008839"/>
    </source>
</evidence>
<dbReference type="AlphaFoldDB" id="A0AAN8X1D1"/>
<dbReference type="GO" id="GO:0008017">
    <property type="term" value="F:microtubule binding"/>
    <property type="evidence" value="ECO:0007669"/>
    <property type="project" value="TreeGrafter"/>
</dbReference>
<dbReference type="GO" id="GO:0023052">
    <property type="term" value="P:signaling"/>
    <property type="evidence" value="ECO:0007669"/>
    <property type="project" value="InterPro"/>
</dbReference>
<feature type="compositionally biased region" description="Basic and acidic residues" evidence="2">
    <location>
        <begin position="181"/>
        <end position="194"/>
    </location>
</feature>
<dbReference type="GO" id="GO:0005634">
    <property type="term" value="C:nucleus"/>
    <property type="evidence" value="ECO:0007669"/>
    <property type="project" value="TreeGrafter"/>
</dbReference>
<dbReference type="Proteomes" id="UP001381693">
    <property type="component" value="Unassembled WGS sequence"/>
</dbReference>
<dbReference type="GO" id="GO:0007052">
    <property type="term" value="P:mitotic spindle organization"/>
    <property type="evidence" value="ECO:0007669"/>
    <property type="project" value="TreeGrafter"/>
</dbReference>
<dbReference type="InterPro" id="IPR005026">
    <property type="entry name" value="SAPAP"/>
</dbReference>
<dbReference type="GO" id="GO:0007059">
    <property type="term" value="P:chromosome segregation"/>
    <property type="evidence" value="ECO:0007669"/>
    <property type="project" value="TreeGrafter"/>
</dbReference>
<dbReference type="GO" id="GO:0031616">
    <property type="term" value="C:spindle pole centrosome"/>
    <property type="evidence" value="ECO:0007669"/>
    <property type="project" value="TreeGrafter"/>
</dbReference>
<dbReference type="PANTHER" id="PTHR12353">
    <property type="entry name" value="DISKS LARGE-ASSOCIATED PROTEIN DAP SAP90/PSD-95-ASSOCIATED PROTEIN"/>
    <property type="match status" value="1"/>
</dbReference>
<dbReference type="GO" id="GO:0051382">
    <property type="term" value="P:kinetochore assembly"/>
    <property type="evidence" value="ECO:0007669"/>
    <property type="project" value="TreeGrafter"/>
</dbReference>
<dbReference type="PANTHER" id="PTHR12353:SF1">
    <property type="entry name" value="DISKS LARGE-ASSOCIATED PROTEIN 5"/>
    <property type="match status" value="1"/>
</dbReference>
<dbReference type="EMBL" id="JAXCGZ010009797">
    <property type="protein sequence ID" value="KAK7076186.1"/>
    <property type="molecule type" value="Genomic_DNA"/>
</dbReference>
<dbReference type="Pfam" id="PF03359">
    <property type="entry name" value="GKAP"/>
    <property type="match status" value="1"/>
</dbReference>
<proteinExistence type="inferred from homology"/>
<gene>
    <name evidence="3" type="primary">DLGAP5</name>
    <name evidence="3" type="ORF">SK128_014787</name>
</gene>
<evidence type="ECO:0000256" key="2">
    <source>
        <dbReference type="SAM" id="MobiDB-lite"/>
    </source>
</evidence>
<feature type="region of interest" description="Disordered" evidence="2">
    <location>
        <begin position="181"/>
        <end position="211"/>
    </location>
</feature>
<feature type="region of interest" description="Disordered" evidence="2">
    <location>
        <begin position="124"/>
        <end position="146"/>
    </location>
</feature>
<dbReference type="GO" id="GO:0005737">
    <property type="term" value="C:cytoplasm"/>
    <property type="evidence" value="ECO:0007669"/>
    <property type="project" value="TreeGrafter"/>
</dbReference>
<comment type="caution">
    <text evidence="3">The sequence shown here is derived from an EMBL/GenBank/DDBJ whole genome shotgun (WGS) entry which is preliminary data.</text>
</comment>
<accession>A0AAN8X1D1</accession>
<name>A0AAN8X1D1_HALRR</name>
<evidence type="ECO:0000313" key="4">
    <source>
        <dbReference type="Proteomes" id="UP001381693"/>
    </source>
</evidence>
<reference evidence="3 4" key="1">
    <citation type="submission" date="2023-11" db="EMBL/GenBank/DDBJ databases">
        <title>Halocaridina rubra genome assembly.</title>
        <authorList>
            <person name="Smith C."/>
        </authorList>
    </citation>
    <scope>NUCLEOTIDE SEQUENCE [LARGE SCALE GENOMIC DNA]</scope>
    <source>
        <strain evidence="3">EP-1</strain>
        <tissue evidence="3">Whole</tissue>
    </source>
</reference>
<dbReference type="GO" id="GO:0007346">
    <property type="term" value="P:regulation of mitotic cell cycle"/>
    <property type="evidence" value="ECO:0007669"/>
    <property type="project" value="TreeGrafter"/>
</dbReference>
<organism evidence="3 4">
    <name type="scientific">Halocaridina rubra</name>
    <name type="common">Hawaiian red shrimp</name>
    <dbReference type="NCBI Taxonomy" id="373956"/>
    <lineage>
        <taxon>Eukaryota</taxon>
        <taxon>Metazoa</taxon>
        <taxon>Ecdysozoa</taxon>
        <taxon>Arthropoda</taxon>
        <taxon>Crustacea</taxon>
        <taxon>Multicrustacea</taxon>
        <taxon>Malacostraca</taxon>
        <taxon>Eumalacostraca</taxon>
        <taxon>Eucarida</taxon>
        <taxon>Decapoda</taxon>
        <taxon>Pleocyemata</taxon>
        <taxon>Caridea</taxon>
        <taxon>Atyoidea</taxon>
        <taxon>Atyidae</taxon>
        <taxon>Halocaridina</taxon>
    </lineage>
</organism>
<comment type="similarity">
    <text evidence="1">Belongs to the SAPAP family.</text>
</comment>
<evidence type="ECO:0000313" key="3">
    <source>
        <dbReference type="EMBL" id="KAK7076186.1"/>
    </source>
</evidence>
<sequence>MSGLPVTVEGFRRMLKDETTCLEQRCTEWRSICDTADIPQDVEGDILVAIGQAELLMRERFSQFSGLIDDCEFKRGERETTCQDLQGFWDIVYFQVEDVNKKFSKLSELRRNNWVKPKPAPIVIQRKGPLHPSRQNDSKPKVVTKPKLSGMRAHIMAARLKLKEAAVSEQANGILSNPVKEQVKKNHGRTENKENISPVTATPKGSMVSSAKSPEKSVFDAGFFRVVTPIKNIAVNATSMENCISTGIASDKVLSSAVLRERMRNSPVIHKDYSPCMRITRSMKAKGLKNRLHF</sequence>
<protein>
    <submittedName>
        <fullName evidence="3">Dlgap5p</fullName>
    </submittedName>
</protein>
<keyword evidence="4" id="KW-1185">Reference proteome</keyword>
<dbReference type="GO" id="GO:0051642">
    <property type="term" value="P:centrosome localization"/>
    <property type="evidence" value="ECO:0007669"/>
    <property type="project" value="TreeGrafter"/>
</dbReference>